<dbReference type="Proteomes" id="UP000321304">
    <property type="component" value="Unassembled WGS sequence"/>
</dbReference>
<dbReference type="Gene3D" id="1.20.1600.10">
    <property type="entry name" value="Outer membrane efflux proteins (OEP)"/>
    <property type="match status" value="1"/>
</dbReference>
<dbReference type="EMBL" id="VITY01000020">
    <property type="protein sequence ID" value="TWB87730.1"/>
    <property type="molecule type" value="Genomic_DNA"/>
</dbReference>
<dbReference type="PANTHER" id="PTHR30203:SF33">
    <property type="entry name" value="BLR4455 PROTEIN"/>
    <property type="match status" value="1"/>
</dbReference>
<evidence type="ECO:0000313" key="5">
    <source>
        <dbReference type="Proteomes" id="UP000321304"/>
    </source>
</evidence>
<dbReference type="InterPro" id="IPR003423">
    <property type="entry name" value="OMP_efflux"/>
</dbReference>
<comment type="subcellular location">
    <subcellularLocation>
        <location evidence="2">Cell membrane</location>
        <topology evidence="2">Lipid-anchor</topology>
    </subcellularLocation>
</comment>
<keyword evidence="5" id="KW-1185">Reference proteome</keyword>
<dbReference type="NCBIfam" id="TIGR01845">
    <property type="entry name" value="outer_NodT"/>
    <property type="match status" value="1"/>
</dbReference>
<proteinExistence type="inferred from homology"/>
<dbReference type="SUPFAM" id="SSF56954">
    <property type="entry name" value="Outer membrane efflux proteins (OEP)"/>
    <property type="match status" value="1"/>
</dbReference>
<comment type="caution">
    <text evidence="4">The sequence shown here is derived from an EMBL/GenBank/DDBJ whole genome shotgun (WGS) entry which is preliminary data.</text>
</comment>
<evidence type="ECO:0000256" key="3">
    <source>
        <dbReference type="SAM" id="MobiDB-lite"/>
    </source>
</evidence>
<keyword evidence="2 4" id="KW-0449">Lipoprotein</keyword>
<organism evidence="4 5">
    <name type="scientific">Bradyrhizobium macuxiense</name>
    <dbReference type="NCBI Taxonomy" id="1755647"/>
    <lineage>
        <taxon>Bacteria</taxon>
        <taxon>Pseudomonadati</taxon>
        <taxon>Pseudomonadota</taxon>
        <taxon>Alphaproteobacteria</taxon>
        <taxon>Hyphomicrobiales</taxon>
        <taxon>Nitrobacteraceae</taxon>
        <taxon>Bradyrhizobium</taxon>
    </lineage>
</organism>
<sequence length="492" mass="52694">MVCVAVPTILLASCAAGPNFVAPDAPAVSRYTREPQLAATESTGTLGGNSQSFSPGNDVPGVWWTLFRSRKLTGFVDEAVRNHPDVQSAEFALRAARENALAEQGVLFPQVSGSGSAAREQGPLYKLFNTSVSVSYALDLWGGTRRQVEALEAQADYQAFKLEATYLALTANVITASITDASLRDQISATEDIVKAETDQLMRIQRQFEIGAVSKSDVLAQESTLAQAKATLPPLQKQLAQQRNQLMAYLGRLPNEDRGEHVTLAELHLPGRLPVSLPSELVRQRPDIRQAEATLHQATATVGVGVANLLPQITLSGSYGASGAGKLFSPGTIAWDATSTITQKLIDGGTLYHTKEADVALFEQDMAAYKSTVITAFQNVADSLRAIQYDASTLRAQGQAEKAASDSLSMSIEQFKTGAVPYANIITAQQSYLNARIARIKAQAARFSDCAALFQALGGGWWNRTDLTADASPRANPGYFAGPNRSTQEAAR</sequence>
<keyword evidence="2" id="KW-0472">Membrane</keyword>
<dbReference type="Pfam" id="PF02321">
    <property type="entry name" value="OEP"/>
    <property type="match status" value="2"/>
</dbReference>
<protein>
    <submittedName>
        <fullName evidence="4">NodT family efflux transporter outer membrane factor (OMF) lipoprotein</fullName>
    </submittedName>
</protein>
<name>A0A560L3J6_9BRAD</name>
<keyword evidence="2" id="KW-0812">Transmembrane</keyword>
<dbReference type="GO" id="GO:0015562">
    <property type="term" value="F:efflux transmembrane transporter activity"/>
    <property type="evidence" value="ECO:0007669"/>
    <property type="project" value="InterPro"/>
</dbReference>
<comment type="similarity">
    <text evidence="1 2">Belongs to the outer membrane factor (OMF) (TC 1.B.17) family.</text>
</comment>
<dbReference type="InterPro" id="IPR010131">
    <property type="entry name" value="MdtP/NodT-like"/>
</dbReference>
<keyword evidence="2" id="KW-0564">Palmitate</keyword>
<gene>
    <name evidence="4" type="ORF">FBZ93_12028</name>
</gene>
<accession>A0A560L3J6</accession>
<reference evidence="4 5" key="1">
    <citation type="submission" date="2019-06" db="EMBL/GenBank/DDBJ databases">
        <title>Genomic Encyclopedia of Type Strains, Phase IV (KMG-V): Genome sequencing to study the core and pangenomes of soil and plant-associated prokaryotes.</title>
        <authorList>
            <person name="Whitman W."/>
        </authorList>
    </citation>
    <scope>NUCLEOTIDE SEQUENCE [LARGE SCALE GENOMIC DNA]</scope>
    <source>
        <strain evidence="4 5">BR 10355</strain>
    </source>
</reference>
<feature type="region of interest" description="Disordered" evidence="3">
    <location>
        <begin position="473"/>
        <end position="492"/>
    </location>
</feature>
<dbReference type="Gene3D" id="2.20.200.10">
    <property type="entry name" value="Outer membrane efflux proteins (OEP)"/>
    <property type="match status" value="1"/>
</dbReference>
<evidence type="ECO:0000256" key="2">
    <source>
        <dbReference type="RuleBase" id="RU362097"/>
    </source>
</evidence>
<evidence type="ECO:0000313" key="4">
    <source>
        <dbReference type="EMBL" id="TWB87730.1"/>
    </source>
</evidence>
<evidence type="ECO:0000256" key="1">
    <source>
        <dbReference type="ARBA" id="ARBA00007613"/>
    </source>
</evidence>
<dbReference type="GO" id="GO:0005886">
    <property type="term" value="C:plasma membrane"/>
    <property type="evidence" value="ECO:0007669"/>
    <property type="project" value="UniProtKB-SubCell"/>
</dbReference>
<keyword evidence="2" id="KW-1134">Transmembrane beta strand</keyword>
<dbReference type="PANTHER" id="PTHR30203">
    <property type="entry name" value="OUTER MEMBRANE CATION EFFLUX PROTEIN"/>
    <property type="match status" value="1"/>
</dbReference>
<dbReference type="AlphaFoldDB" id="A0A560L3J6"/>